<protein>
    <submittedName>
        <fullName evidence="2">BgTH12-06316</fullName>
    </submittedName>
</protein>
<dbReference type="PANTHER" id="PTHR38248:SF2">
    <property type="entry name" value="FUNK1 11"/>
    <property type="match status" value="1"/>
</dbReference>
<comment type="caution">
    <text evidence="2">The sequence shown here is derived from an EMBL/GenBank/DDBJ whole genome shotgun (WGS) entry which is preliminary data.</text>
</comment>
<gene>
    <name evidence="2" type="ORF">BGTH12_LOCUS1964</name>
</gene>
<dbReference type="Proteomes" id="UP000683417">
    <property type="component" value="Unassembled WGS sequence"/>
</dbReference>
<sequence length="220" mass="26156">MEVSSIDMTAQSLELYLQNNLQGNVFYAIPNFWDYFFEEKDWTGQASRIWESYEKYEISEKKKRSKEDKEEKILEGMTESKIWDWLTFFEENFLNQLNGRTTRSTKYPIVIEDKGSLLRGRYCRTKRTQRAQDSTGTTQIDFLVKSIDIQNDDVDWKNMNVGAEFTVSPSTPIRKKKFLQLSRCSCEAYCAQPLRRFMHGFLMFKEEFELWVFDRSGAYS</sequence>
<dbReference type="AlphaFoldDB" id="A0A9W4DJ39"/>
<reference evidence="2" key="1">
    <citation type="submission" date="2020-10" db="EMBL/GenBank/DDBJ databases">
        <authorList>
            <person name="Muller C M."/>
        </authorList>
    </citation>
    <scope>NUCLEOTIDE SEQUENCE</scope>
    <source>
        <strain evidence="2">THUN-12</strain>
    </source>
</reference>
<dbReference type="EMBL" id="CAJHIT010000004">
    <property type="protein sequence ID" value="CAD6500606.1"/>
    <property type="molecule type" value="Genomic_DNA"/>
</dbReference>
<dbReference type="InterPro" id="IPR040976">
    <property type="entry name" value="Pkinase_fungal"/>
</dbReference>
<dbReference type="PANTHER" id="PTHR38248">
    <property type="entry name" value="FUNK1 6"/>
    <property type="match status" value="1"/>
</dbReference>
<feature type="domain" description="Fungal-type protein kinase" evidence="1">
    <location>
        <begin position="140"/>
        <end position="220"/>
    </location>
</feature>
<accession>A0A9W4DJ39</accession>
<evidence type="ECO:0000313" key="2">
    <source>
        <dbReference type="EMBL" id="CAD6500606.1"/>
    </source>
</evidence>
<evidence type="ECO:0000313" key="3">
    <source>
        <dbReference type="Proteomes" id="UP000683417"/>
    </source>
</evidence>
<proteinExistence type="predicted"/>
<dbReference type="Pfam" id="PF17667">
    <property type="entry name" value="Pkinase_fungal"/>
    <property type="match status" value="1"/>
</dbReference>
<evidence type="ECO:0000259" key="1">
    <source>
        <dbReference type="Pfam" id="PF17667"/>
    </source>
</evidence>
<name>A0A9W4DJ39_BLUGR</name>
<organism evidence="2 3">
    <name type="scientific">Blumeria graminis f. sp. triticale</name>
    <dbReference type="NCBI Taxonomy" id="1689686"/>
    <lineage>
        <taxon>Eukaryota</taxon>
        <taxon>Fungi</taxon>
        <taxon>Dikarya</taxon>
        <taxon>Ascomycota</taxon>
        <taxon>Pezizomycotina</taxon>
        <taxon>Leotiomycetes</taxon>
        <taxon>Erysiphales</taxon>
        <taxon>Erysiphaceae</taxon>
        <taxon>Blumeria</taxon>
    </lineage>
</organism>